<protein>
    <submittedName>
        <fullName evidence="1">CDKN3 protein</fullName>
    </submittedName>
</protein>
<accession>A0A812KJD5</accession>
<evidence type="ECO:0000313" key="1">
    <source>
        <dbReference type="EMBL" id="CAE7228329.1"/>
    </source>
</evidence>
<proteinExistence type="predicted"/>
<organism evidence="1 2">
    <name type="scientific">Symbiodinium natans</name>
    <dbReference type="NCBI Taxonomy" id="878477"/>
    <lineage>
        <taxon>Eukaryota</taxon>
        <taxon>Sar</taxon>
        <taxon>Alveolata</taxon>
        <taxon>Dinophyceae</taxon>
        <taxon>Suessiales</taxon>
        <taxon>Symbiodiniaceae</taxon>
        <taxon>Symbiodinium</taxon>
    </lineage>
</organism>
<gene>
    <name evidence="1" type="primary">CDKN3</name>
    <name evidence="1" type="ORF">SNAT2548_LOCUS9084</name>
</gene>
<reference evidence="1" key="1">
    <citation type="submission" date="2021-02" db="EMBL/GenBank/DDBJ databases">
        <authorList>
            <person name="Dougan E. K."/>
            <person name="Rhodes N."/>
            <person name="Thang M."/>
            <person name="Chan C."/>
        </authorList>
    </citation>
    <scope>NUCLEOTIDE SEQUENCE</scope>
</reference>
<name>A0A812KJD5_9DINO</name>
<dbReference type="EMBL" id="CAJNDS010000691">
    <property type="protein sequence ID" value="CAE7228329.1"/>
    <property type="molecule type" value="Genomic_DNA"/>
</dbReference>
<sequence length="210" mass="23812">MGITGTLLAPCLLVSTQRARRRFRNVRCVSRNAAPSLAELESLAEQVRRSRELGPARDDLEDLGYYSFDSYYTRGGGSRRGFCNWLLRDVLMVGRYPYCDPLGEFPSKEDGRRHLRRMLEIGISAFVCMQSEIPSPAPENLKAWPWEGVSLPEFQMPRRFLPYGPVVAEEAVSMGLETPRFFHCPVPDMHVPKEEQLMRPLACEGLGFGV</sequence>
<dbReference type="AlphaFoldDB" id="A0A812KJD5"/>
<dbReference type="Proteomes" id="UP000604046">
    <property type="component" value="Unassembled WGS sequence"/>
</dbReference>
<comment type="caution">
    <text evidence="1">The sequence shown here is derived from an EMBL/GenBank/DDBJ whole genome shotgun (WGS) entry which is preliminary data.</text>
</comment>
<keyword evidence="2" id="KW-1185">Reference proteome</keyword>
<evidence type="ECO:0000313" key="2">
    <source>
        <dbReference type="Proteomes" id="UP000604046"/>
    </source>
</evidence>
<dbReference type="OrthoDB" id="2017893at2759"/>